<protein>
    <submittedName>
        <fullName evidence="1">Uncharacterized protein</fullName>
    </submittedName>
</protein>
<organism evidence="1 2">
    <name type="scientific">Hypoxylon rubiginosum</name>
    <dbReference type="NCBI Taxonomy" id="110542"/>
    <lineage>
        <taxon>Eukaryota</taxon>
        <taxon>Fungi</taxon>
        <taxon>Dikarya</taxon>
        <taxon>Ascomycota</taxon>
        <taxon>Pezizomycotina</taxon>
        <taxon>Sordariomycetes</taxon>
        <taxon>Xylariomycetidae</taxon>
        <taxon>Xylariales</taxon>
        <taxon>Hypoxylaceae</taxon>
        <taxon>Hypoxylon</taxon>
    </lineage>
</organism>
<proteinExistence type="predicted"/>
<dbReference type="Proteomes" id="UP001497700">
    <property type="component" value="Unassembled WGS sequence"/>
</dbReference>
<comment type="caution">
    <text evidence="1">The sequence shown here is derived from an EMBL/GenBank/DDBJ whole genome shotgun (WGS) entry which is preliminary data.</text>
</comment>
<sequence>MPSAHKAFEALGPINWDDISQDHLDTFLKDIFSDAQSVVDSIPVSLNASQKLSRQRSATDSDLPSLPDRISKSSNVSAQLRKEWKEVKVNPRENPLGIDVYKLAAKDGKGAWFARRSLHDGLTFEKWKLGMEKELDESMKVQGKPGDGSIRGIGADKRVVNQTVENRGKVQVYQLSAQFPGPTTPRDFITLLLSTDSAVEAPGTPRHFMLVSKPCIHPECPPRQGYIRGQYESVEFIREIKVEKQLRKTRSSIDLTNDEISAAIRNATENLSREATIRSAHQATRSASPPDDDSGRKRGKTIGAVDSGDCRDEDDNYETVVEWLMVTRSDPGGSVPRFMIERGTPPGIAGDANKFVKWISSKSIEGFTEDDNEDIELKRQATEAEAVAHKRVTISPRPTSNLINGSSPLRPPPTKEEEVEEEQNPTGFYGIIANALNAAASVAASHIPNPFGSVKGGDTDSSDVSSDPPEDDASSFHSFHSVENETIDDVPSPKLEDSLVLTPSHGGGASSHSTESLTARSAQHEKELRKLEDRKRKMEEKLQRAQERALAKRNGEDAGNSSREEVAVQKLREKHEREIAKQQEKYQREMKKLEAKRASEQKKAEERKRKALEREEKSNLAMELDKARAERDIARKQIDILKEQVGELQTQNTMLVARLGREGITVVDDDLSSGGSSVSVARRSMTEKSQLLAEQKPRRAETLRS</sequence>
<accession>A0ACB9ZER7</accession>
<name>A0ACB9ZER7_9PEZI</name>
<evidence type="ECO:0000313" key="1">
    <source>
        <dbReference type="EMBL" id="KAI4869503.1"/>
    </source>
</evidence>
<gene>
    <name evidence="1" type="ORF">F4820DRAFT_12225</name>
</gene>
<dbReference type="EMBL" id="MU393430">
    <property type="protein sequence ID" value="KAI4869503.1"/>
    <property type="molecule type" value="Genomic_DNA"/>
</dbReference>
<evidence type="ECO:0000313" key="2">
    <source>
        <dbReference type="Proteomes" id="UP001497700"/>
    </source>
</evidence>
<reference evidence="1 2" key="1">
    <citation type="journal article" date="2022" name="New Phytol.">
        <title>Ecological generalism drives hyperdiversity of secondary metabolite gene clusters in xylarialean endophytes.</title>
        <authorList>
            <person name="Franco M.E.E."/>
            <person name="Wisecaver J.H."/>
            <person name="Arnold A.E."/>
            <person name="Ju Y.M."/>
            <person name="Slot J.C."/>
            <person name="Ahrendt S."/>
            <person name="Moore L.P."/>
            <person name="Eastman K.E."/>
            <person name="Scott K."/>
            <person name="Konkel Z."/>
            <person name="Mondo S.J."/>
            <person name="Kuo A."/>
            <person name="Hayes R.D."/>
            <person name="Haridas S."/>
            <person name="Andreopoulos B."/>
            <person name="Riley R."/>
            <person name="LaButti K."/>
            <person name="Pangilinan J."/>
            <person name="Lipzen A."/>
            <person name="Amirebrahimi M."/>
            <person name="Yan J."/>
            <person name="Adam C."/>
            <person name="Keymanesh K."/>
            <person name="Ng V."/>
            <person name="Louie K."/>
            <person name="Northen T."/>
            <person name="Drula E."/>
            <person name="Henrissat B."/>
            <person name="Hsieh H.M."/>
            <person name="Youens-Clark K."/>
            <person name="Lutzoni F."/>
            <person name="Miadlikowska J."/>
            <person name="Eastwood D.C."/>
            <person name="Hamelin R.C."/>
            <person name="Grigoriev I.V."/>
            <person name="U'Ren J.M."/>
        </authorList>
    </citation>
    <scope>NUCLEOTIDE SEQUENCE [LARGE SCALE GENOMIC DNA]</scope>
    <source>
        <strain evidence="1 2">CBS 119005</strain>
    </source>
</reference>
<keyword evidence="2" id="KW-1185">Reference proteome</keyword>